<proteinExistence type="evidence at transcript level"/>
<dbReference type="EMBL" id="GBBK01005665">
    <property type="protein sequence ID" value="JAC18817.1"/>
    <property type="molecule type" value="mRNA"/>
</dbReference>
<sequence>MELQLTVFCVPILLLFVLFAIACQNVFEVCTALLSCRKHSDSELWITFCKTMDTLAEQCSHAGYIHCVYTTVVQLIFACLALFIVI</sequence>
<dbReference type="AlphaFoldDB" id="A0A023FBE9"/>
<evidence type="ECO:0000313" key="3">
    <source>
        <dbReference type="EMBL" id="JAC18817.1"/>
    </source>
</evidence>
<evidence type="ECO:0008006" key="4">
    <source>
        <dbReference type="Google" id="ProtNLM"/>
    </source>
</evidence>
<keyword evidence="2" id="KW-0732">Signal</keyword>
<reference evidence="3" key="1">
    <citation type="submission" date="2014-03" db="EMBL/GenBank/DDBJ databases">
        <title>The sialotranscriptome of Amblyomma triste, Amblyomma parvum and Amblyomma cajennense ticks, uncovered by 454-based RNA-seq.</title>
        <authorList>
            <person name="Garcia G.R."/>
            <person name="Gardinassi L.G."/>
            <person name="Ribeiro J.M."/>
            <person name="Anatriello E."/>
            <person name="Ferreira B.R."/>
            <person name="Moreira H.N."/>
            <person name="Mafra C."/>
            <person name="Olegario M.M."/>
            <person name="Szabo P.J."/>
            <person name="Miranda-Santos I.K."/>
            <person name="Maruyama S.R."/>
        </authorList>
    </citation>
    <scope>NUCLEOTIDE SEQUENCE</scope>
    <source>
        <strain evidence="3">Uberlandia</strain>
        <tissue evidence="3">Salivary glands</tissue>
    </source>
</reference>
<keyword evidence="1" id="KW-1133">Transmembrane helix</keyword>
<name>A0A023FBE9_AMBCJ</name>
<keyword evidence="1" id="KW-0472">Membrane</keyword>
<accession>A0A023FBE9</accession>
<organism evidence="3">
    <name type="scientific">Amblyomma cajennense</name>
    <name type="common">Cayenne tick</name>
    <name type="synonym">Acarus cajennensis</name>
    <dbReference type="NCBI Taxonomy" id="34607"/>
    <lineage>
        <taxon>Eukaryota</taxon>
        <taxon>Metazoa</taxon>
        <taxon>Ecdysozoa</taxon>
        <taxon>Arthropoda</taxon>
        <taxon>Chelicerata</taxon>
        <taxon>Arachnida</taxon>
        <taxon>Acari</taxon>
        <taxon>Parasitiformes</taxon>
        <taxon>Ixodida</taxon>
        <taxon>Ixodoidea</taxon>
        <taxon>Ixodidae</taxon>
        <taxon>Amblyomminae</taxon>
        <taxon>Amblyomma</taxon>
    </lineage>
</organism>
<evidence type="ECO:0000256" key="1">
    <source>
        <dbReference type="SAM" id="Phobius"/>
    </source>
</evidence>
<evidence type="ECO:0000256" key="2">
    <source>
        <dbReference type="SAM" id="SignalP"/>
    </source>
</evidence>
<protein>
    <recommendedName>
        <fullName evidence="4">Secreted protein</fullName>
    </recommendedName>
</protein>
<feature type="signal peptide" evidence="2">
    <location>
        <begin position="1"/>
        <end position="22"/>
    </location>
</feature>
<feature type="chain" id="PRO_5001514771" description="Secreted protein" evidence="2">
    <location>
        <begin position="23"/>
        <end position="86"/>
    </location>
</feature>
<keyword evidence="1" id="KW-0812">Transmembrane</keyword>
<feature type="transmembrane region" description="Helical" evidence="1">
    <location>
        <begin position="63"/>
        <end position="85"/>
    </location>
</feature>